<proteinExistence type="inferred from homology"/>
<feature type="region of interest" description="Disordered" evidence="3">
    <location>
        <begin position="74"/>
        <end position="101"/>
    </location>
</feature>
<name>A0ABS2AIC2_9ACTN</name>
<comment type="similarity">
    <text evidence="1 2">Belongs to the cytochrome P450 family.</text>
</comment>
<keyword evidence="2" id="KW-0349">Heme</keyword>
<dbReference type="Pfam" id="PF00067">
    <property type="entry name" value="p450"/>
    <property type="match status" value="1"/>
</dbReference>
<keyword evidence="2" id="KW-0479">Metal-binding</keyword>
<dbReference type="InterPro" id="IPR017972">
    <property type="entry name" value="Cyt_P450_CS"/>
</dbReference>
<accession>A0ABS2AIC2</accession>
<evidence type="ECO:0000313" key="4">
    <source>
        <dbReference type="EMBL" id="MBM2619520.1"/>
    </source>
</evidence>
<dbReference type="Gene3D" id="1.10.630.10">
    <property type="entry name" value="Cytochrome P450"/>
    <property type="match status" value="1"/>
</dbReference>
<dbReference type="EMBL" id="JAENHP010000010">
    <property type="protein sequence ID" value="MBM2619520.1"/>
    <property type="molecule type" value="Genomic_DNA"/>
</dbReference>
<protein>
    <submittedName>
        <fullName evidence="4">Cytochrome P450</fullName>
    </submittedName>
</protein>
<dbReference type="PRINTS" id="PR00359">
    <property type="entry name" value="BP450"/>
</dbReference>
<dbReference type="InterPro" id="IPR001128">
    <property type="entry name" value="Cyt_P450"/>
</dbReference>
<dbReference type="Proteomes" id="UP000632138">
    <property type="component" value="Unassembled WGS sequence"/>
</dbReference>
<dbReference type="InterPro" id="IPR002397">
    <property type="entry name" value="Cyt_P450_B"/>
</dbReference>
<dbReference type="PANTHER" id="PTHR46696:SF1">
    <property type="entry name" value="CYTOCHROME P450 YJIB-RELATED"/>
    <property type="match status" value="1"/>
</dbReference>
<evidence type="ECO:0000256" key="1">
    <source>
        <dbReference type="ARBA" id="ARBA00010617"/>
    </source>
</evidence>
<gene>
    <name evidence="4" type="ORF">JIG36_28595</name>
</gene>
<keyword evidence="5" id="KW-1185">Reference proteome</keyword>
<sequence length="420" mass="45745">MTEGTAAEPLTPDFFQNPYPVYERLREQAPAVRIALQGIPMWLVVRHAEARTALSSPVVVKDKARAGRVIAAITGAQPPMPEPTGEASDTPPAAPPPEPSLGQRMLVEHMLTADPPDHTRLRKLVGKAFTVRRIQELRPRIQQTVDELLGEVAGREDVDLLKAAGYPLPVSVLSDLIGVPAADQEQFGAWSSALTVAVQPDRLLEVAESMAAYLTGLIADRRAAPQDDLLSDLIRARDEEDRLSEVELVSMVFQLLAAGYETTTHLIGNGVLALLRHPDQLDAVRADPGLLSGAVDEFCRYDNALHLSTLNVTAGPLDLGEVVIPEDELVVVSLGAANRDPRRFPHPERFDIRRDTAGQLAFGHGIHRCLGAPLARLQTEVLVGSLLERCPRLELAADPADLRYQMNLTRALEALPIRTC</sequence>
<evidence type="ECO:0000256" key="3">
    <source>
        <dbReference type="SAM" id="MobiDB-lite"/>
    </source>
</evidence>
<organism evidence="4 5">
    <name type="scientific">Paractinoplanes ovalisporus</name>
    <dbReference type="NCBI Taxonomy" id="2810368"/>
    <lineage>
        <taxon>Bacteria</taxon>
        <taxon>Bacillati</taxon>
        <taxon>Actinomycetota</taxon>
        <taxon>Actinomycetes</taxon>
        <taxon>Micromonosporales</taxon>
        <taxon>Micromonosporaceae</taxon>
        <taxon>Paractinoplanes</taxon>
    </lineage>
</organism>
<dbReference type="PANTHER" id="PTHR46696">
    <property type="entry name" value="P450, PUTATIVE (EUROFUNG)-RELATED"/>
    <property type="match status" value="1"/>
</dbReference>
<evidence type="ECO:0000256" key="2">
    <source>
        <dbReference type="RuleBase" id="RU000461"/>
    </source>
</evidence>
<dbReference type="InterPro" id="IPR036396">
    <property type="entry name" value="Cyt_P450_sf"/>
</dbReference>
<keyword evidence="2" id="KW-0408">Iron</keyword>
<comment type="caution">
    <text evidence="4">The sequence shown here is derived from an EMBL/GenBank/DDBJ whole genome shotgun (WGS) entry which is preliminary data.</text>
</comment>
<dbReference type="PROSITE" id="PS00086">
    <property type="entry name" value="CYTOCHROME_P450"/>
    <property type="match status" value="1"/>
</dbReference>
<evidence type="ECO:0000313" key="5">
    <source>
        <dbReference type="Proteomes" id="UP000632138"/>
    </source>
</evidence>
<reference evidence="4 5" key="1">
    <citation type="submission" date="2021-01" db="EMBL/GenBank/DDBJ databases">
        <title>Actinoplanes sp. nov. LDG1-06 isolated from lichen.</title>
        <authorList>
            <person name="Saeng-In P."/>
            <person name="Phongsopitanun W."/>
            <person name="Kanchanasin P."/>
            <person name="Yuki M."/>
            <person name="Kudo T."/>
            <person name="Ohkuma M."/>
            <person name="Tanasupawat S."/>
        </authorList>
    </citation>
    <scope>NUCLEOTIDE SEQUENCE [LARGE SCALE GENOMIC DNA]</scope>
    <source>
        <strain evidence="4 5">LDG1-06</strain>
    </source>
</reference>
<dbReference type="SUPFAM" id="SSF48264">
    <property type="entry name" value="Cytochrome P450"/>
    <property type="match status" value="1"/>
</dbReference>
<keyword evidence="2" id="KW-0560">Oxidoreductase</keyword>
<keyword evidence="2" id="KW-0503">Monooxygenase</keyword>
<dbReference type="CDD" id="cd11029">
    <property type="entry name" value="CYP107-like"/>
    <property type="match status" value="1"/>
</dbReference>
<dbReference type="RefSeq" id="WP_203379504.1">
    <property type="nucleotide sequence ID" value="NZ_JAENHP010000010.1"/>
</dbReference>